<dbReference type="AlphaFoldDB" id="A0A6C0FH59"/>
<protein>
    <recommendedName>
        <fullName evidence="2">Glutaredoxin domain-containing protein</fullName>
    </recommendedName>
</protein>
<evidence type="ECO:0008006" key="2">
    <source>
        <dbReference type="Google" id="ProtNLM"/>
    </source>
</evidence>
<dbReference type="EMBL" id="MN738829">
    <property type="protein sequence ID" value="QHT38285.1"/>
    <property type="molecule type" value="Genomic_DNA"/>
</dbReference>
<name>A0A6C0FH59_9ZZZZ</name>
<dbReference type="SUPFAM" id="SSF52833">
    <property type="entry name" value="Thioredoxin-like"/>
    <property type="match status" value="1"/>
</dbReference>
<proteinExistence type="predicted"/>
<dbReference type="InterPro" id="IPR036249">
    <property type="entry name" value="Thioredoxin-like_sf"/>
</dbReference>
<organism evidence="1">
    <name type="scientific">viral metagenome</name>
    <dbReference type="NCBI Taxonomy" id="1070528"/>
    <lineage>
        <taxon>unclassified sequences</taxon>
        <taxon>metagenomes</taxon>
        <taxon>organismal metagenomes</taxon>
    </lineage>
</organism>
<sequence length="106" mass="11871">MGIAAKIKRAQADGTKYIIFWSPGCPYSEEAKKLGLKIRSKGAKVRIIKVSHIANRKEIERDAMEMASVIPQTTAQYGVSWPQIFKLSKNKVEHLSGGYEEFSQTV</sequence>
<reference evidence="1" key="1">
    <citation type="journal article" date="2020" name="Nature">
        <title>Giant virus diversity and host interactions through global metagenomics.</title>
        <authorList>
            <person name="Schulz F."/>
            <person name="Roux S."/>
            <person name="Paez-Espino D."/>
            <person name="Jungbluth S."/>
            <person name="Walsh D.A."/>
            <person name="Denef V.J."/>
            <person name="McMahon K.D."/>
            <person name="Konstantinidis K.T."/>
            <person name="Eloe-Fadrosh E.A."/>
            <person name="Kyrpides N.C."/>
            <person name="Woyke T."/>
        </authorList>
    </citation>
    <scope>NUCLEOTIDE SEQUENCE</scope>
    <source>
        <strain evidence="1">GVMAG-S-ERX556101-89</strain>
    </source>
</reference>
<dbReference type="Gene3D" id="3.40.30.10">
    <property type="entry name" value="Glutaredoxin"/>
    <property type="match status" value="1"/>
</dbReference>
<evidence type="ECO:0000313" key="1">
    <source>
        <dbReference type="EMBL" id="QHT38285.1"/>
    </source>
</evidence>
<accession>A0A6C0FH59</accession>